<dbReference type="PANTHER" id="PTHR40942">
    <property type="match status" value="1"/>
</dbReference>
<reference evidence="9 10" key="1">
    <citation type="journal article" date="2019" name="ISME J.">
        <title>Candidatus Macondimonas diazotrophica, a novel gammaproteobacterial genus dominating crude-oil-contaminated coastal sediments.</title>
        <authorList>
            <person name="Karthikeyan S."/>
            <person name="Konstantinidis K."/>
        </authorList>
    </citation>
    <scope>NUCLEOTIDE SEQUENCE [LARGE SCALE GENOMIC DNA]</scope>
    <source>
        <strain evidence="9 10">KTK01</strain>
    </source>
</reference>
<sequence length="133" mass="14554">MLNSRRPAALVLGSMLTFVSACALAAASSRYPEFGEPRLVQGRTVWLGTCQDCHGNPLADAPQVKDAEAWAPRLGQSRAALYDHALGGYSSSEWTEMPARGGNPDLSDDEVRAAVDYMVRLVESLDDRRREMK</sequence>
<dbReference type="InterPro" id="IPR036909">
    <property type="entry name" value="Cyt_c-like_dom_sf"/>
</dbReference>
<keyword evidence="7" id="KW-0732">Signal</keyword>
<gene>
    <name evidence="9" type="ORF">E4680_08900</name>
</gene>
<dbReference type="Pfam" id="PF13442">
    <property type="entry name" value="Cytochrome_CBB3"/>
    <property type="match status" value="1"/>
</dbReference>
<dbReference type="AlphaFoldDB" id="A0A4Z0FAB8"/>
<dbReference type="GO" id="GO:0020037">
    <property type="term" value="F:heme binding"/>
    <property type="evidence" value="ECO:0007669"/>
    <property type="project" value="InterPro"/>
</dbReference>
<dbReference type="PRINTS" id="PR00607">
    <property type="entry name" value="CYTCHROMECIE"/>
</dbReference>
<evidence type="ECO:0000256" key="3">
    <source>
        <dbReference type="ARBA" id="ARBA00022723"/>
    </source>
</evidence>
<protein>
    <submittedName>
        <fullName evidence="9">Cytochrome c5 family protein</fullName>
    </submittedName>
</protein>
<dbReference type="GO" id="GO:0005506">
    <property type="term" value="F:iron ion binding"/>
    <property type="evidence" value="ECO:0007669"/>
    <property type="project" value="InterPro"/>
</dbReference>
<feature type="signal peptide" evidence="7">
    <location>
        <begin position="1"/>
        <end position="25"/>
    </location>
</feature>
<dbReference type="Proteomes" id="UP000297890">
    <property type="component" value="Unassembled WGS sequence"/>
</dbReference>
<dbReference type="GO" id="GO:0009055">
    <property type="term" value="F:electron transfer activity"/>
    <property type="evidence" value="ECO:0007669"/>
    <property type="project" value="InterPro"/>
</dbReference>
<feature type="chain" id="PRO_5021446684" evidence="7">
    <location>
        <begin position="26"/>
        <end position="133"/>
    </location>
</feature>
<evidence type="ECO:0000256" key="2">
    <source>
        <dbReference type="ARBA" id="ARBA00022617"/>
    </source>
</evidence>
<dbReference type="InterPro" id="IPR009056">
    <property type="entry name" value="Cyt_c-like_dom"/>
</dbReference>
<proteinExistence type="predicted"/>
<dbReference type="OrthoDB" id="9814708at2"/>
<dbReference type="EMBL" id="SRIO01000010">
    <property type="protein sequence ID" value="TFZ82366.1"/>
    <property type="molecule type" value="Genomic_DNA"/>
</dbReference>
<evidence type="ECO:0000256" key="5">
    <source>
        <dbReference type="ARBA" id="ARBA00023004"/>
    </source>
</evidence>
<keyword evidence="5 6" id="KW-0408">Iron</keyword>
<keyword evidence="10" id="KW-1185">Reference proteome</keyword>
<accession>A0A4Z0FAB8</accession>
<evidence type="ECO:0000256" key="4">
    <source>
        <dbReference type="ARBA" id="ARBA00022982"/>
    </source>
</evidence>
<dbReference type="PROSITE" id="PS51007">
    <property type="entry name" value="CYTC"/>
    <property type="match status" value="1"/>
</dbReference>
<dbReference type="Gene3D" id="1.10.760.10">
    <property type="entry name" value="Cytochrome c-like domain"/>
    <property type="match status" value="1"/>
</dbReference>
<name>A0A4Z0FAB8_9GAMM</name>
<keyword evidence="3 6" id="KW-0479">Metal-binding</keyword>
<dbReference type="PROSITE" id="PS51257">
    <property type="entry name" value="PROKAR_LIPOPROTEIN"/>
    <property type="match status" value="1"/>
</dbReference>
<keyword evidence="1" id="KW-0813">Transport</keyword>
<evidence type="ECO:0000256" key="7">
    <source>
        <dbReference type="SAM" id="SignalP"/>
    </source>
</evidence>
<dbReference type="SUPFAM" id="SSF46626">
    <property type="entry name" value="Cytochrome c"/>
    <property type="match status" value="1"/>
</dbReference>
<feature type="domain" description="Cytochrome c" evidence="8">
    <location>
        <begin position="37"/>
        <end position="122"/>
    </location>
</feature>
<evidence type="ECO:0000256" key="6">
    <source>
        <dbReference type="PROSITE-ProRule" id="PRU00433"/>
    </source>
</evidence>
<evidence type="ECO:0000259" key="8">
    <source>
        <dbReference type="PROSITE" id="PS51007"/>
    </source>
</evidence>
<evidence type="ECO:0000256" key="1">
    <source>
        <dbReference type="ARBA" id="ARBA00022448"/>
    </source>
</evidence>
<evidence type="ECO:0000313" key="10">
    <source>
        <dbReference type="Proteomes" id="UP000297890"/>
    </source>
</evidence>
<evidence type="ECO:0000313" key="9">
    <source>
        <dbReference type="EMBL" id="TFZ82366.1"/>
    </source>
</evidence>
<dbReference type="PANTHER" id="PTHR40942:SF4">
    <property type="entry name" value="CYTOCHROME C5"/>
    <property type="match status" value="1"/>
</dbReference>
<keyword evidence="4" id="KW-0249">Electron transport</keyword>
<keyword evidence="2 6" id="KW-0349">Heme</keyword>
<dbReference type="InterPro" id="IPR002323">
    <property type="entry name" value="Cyt_CIE"/>
</dbReference>
<organism evidence="9 10">
    <name type="scientific">Candidatus Macondimonas diazotrophica</name>
    <dbReference type="NCBI Taxonomy" id="2305248"/>
    <lineage>
        <taxon>Bacteria</taxon>
        <taxon>Pseudomonadati</taxon>
        <taxon>Pseudomonadota</taxon>
        <taxon>Gammaproteobacteria</taxon>
        <taxon>Chromatiales</taxon>
        <taxon>Ectothiorhodospiraceae</taxon>
        <taxon>Candidatus Macondimonas</taxon>
    </lineage>
</organism>
<comment type="caution">
    <text evidence="9">The sequence shown here is derived from an EMBL/GenBank/DDBJ whole genome shotgun (WGS) entry which is preliminary data.</text>
</comment>